<evidence type="ECO:0000259" key="2">
    <source>
        <dbReference type="Pfam" id="PF01261"/>
    </source>
</evidence>
<evidence type="ECO:0000313" key="3">
    <source>
        <dbReference type="EMBL" id="UOE27161.1"/>
    </source>
</evidence>
<dbReference type="InterPro" id="IPR050312">
    <property type="entry name" value="IolE/XylAMocC-like"/>
</dbReference>
<keyword evidence="4" id="KW-1185">Reference proteome</keyword>
<dbReference type="PANTHER" id="PTHR12110">
    <property type="entry name" value="HYDROXYPYRUVATE ISOMERASE"/>
    <property type="match status" value="1"/>
</dbReference>
<dbReference type="EMBL" id="CP094533">
    <property type="protein sequence ID" value="UOE27161.1"/>
    <property type="molecule type" value="Genomic_DNA"/>
</dbReference>
<evidence type="ECO:0000256" key="1">
    <source>
        <dbReference type="ARBA" id="ARBA00023277"/>
    </source>
</evidence>
<dbReference type="GO" id="GO:0016853">
    <property type="term" value="F:isomerase activity"/>
    <property type="evidence" value="ECO:0007669"/>
    <property type="project" value="UniProtKB-KW"/>
</dbReference>
<sequence>MRARLGLANANIPTEFEGFTEEIVADWLALGVRALALHFLGRHEEVVERGAALRARLNERDIEVVQYSGVNANLVHPSEEVRALALDSVRRAIPAAQQLGARMILSGAGSTSPDHTEAFYGPAAANYTDETAERLVDGLRRIAPMIEDAGLQYAIECHQLTTMRSPAVVREILDAVDSPAVFANFDPVNLLDSSYAVLTSADRIPEMVRTIGPRYASTTHVKDAAVLNDLVCRTIEVPPGQGVIDAADIFRAAAEIPAEATMALIIEHLNPADFRGAVDYVLARAADVGVEWV</sequence>
<organism evidence="3 4">
    <name type="scientific">Agromyces soli</name>
    <dbReference type="NCBI Taxonomy" id="659012"/>
    <lineage>
        <taxon>Bacteria</taxon>
        <taxon>Bacillati</taxon>
        <taxon>Actinomycetota</taxon>
        <taxon>Actinomycetes</taxon>
        <taxon>Micrococcales</taxon>
        <taxon>Microbacteriaceae</taxon>
        <taxon>Agromyces</taxon>
    </lineage>
</organism>
<dbReference type="Pfam" id="PF01261">
    <property type="entry name" value="AP_endonuc_2"/>
    <property type="match status" value="1"/>
</dbReference>
<keyword evidence="1" id="KW-0119">Carbohydrate metabolism</keyword>
<dbReference type="SUPFAM" id="SSF51658">
    <property type="entry name" value="Xylose isomerase-like"/>
    <property type="match status" value="1"/>
</dbReference>
<dbReference type="Proteomes" id="UP000831304">
    <property type="component" value="Chromosome"/>
</dbReference>
<feature type="domain" description="Xylose isomerase-like TIM barrel" evidence="2">
    <location>
        <begin position="29"/>
        <end position="268"/>
    </location>
</feature>
<dbReference type="Gene3D" id="3.20.20.150">
    <property type="entry name" value="Divalent-metal-dependent TIM barrel enzymes"/>
    <property type="match status" value="1"/>
</dbReference>
<dbReference type="InterPro" id="IPR036237">
    <property type="entry name" value="Xyl_isomerase-like_sf"/>
</dbReference>
<name>A0ABY4AVF6_9MICO</name>
<evidence type="ECO:0000313" key="4">
    <source>
        <dbReference type="Proteomes" id="UP000831304"/>
    </source>
</evidence>
<accession>A0ABY4AVF6</accession>
<dbReference type="RefSeq" id="WP_243570007.1">
    <property type="nucleotide sequence ID" value="NZ_BAAARD010000002.1"/>
</dbReference>
<reference evidence="3 4" key="1">
    <citation type="submission" date="2022-03" db="EMBL/GenBank/DDBJ databases">
        <title>Agromyces sp. isolated from the gut of P. brevitarsis seulensis larvae.</title>
        <authorList>
            <person name="Won M."/>
            <person name="Kwon S.-W."/>
        </authorList>
    </citation>
    <scope>NUCLEOTIDE SEQUENCE [LARGE SCALE GENOMIC DNA]</scope>
    <source>
        <strain evidence="3 4">KACC 16215</strain>
    </source>
</reference>
<dbReference type="InterPro" id="IPR013022">
    <property type="entry name" value="Xyl_isomerase-like_TIM-brl"/>
</dbReference>
<gene>
    <name evidence="3" type="ORF">MTP13_05090</name>
</gene>
<keyword evidence="3" id="KW-0413">Isomerase</keyword>
<proteinExistence type="predicted"/>
<protein>
    <submittedName>
        <fullName evidence="3">Sugar phosphate isomerase/epimerase</fullName>
    </submittedName>
</protein>